<accession>A0A2P8FAC3</accession>
<feature type="transmembrane region" description="Helical" evidence="2">
    <location>
        <begin position="51"/>
        <end position="72"/>
    </location>
</feature>
<keyword evidence="2" id="KW-0812">Transmembrane</keyword>
<keyword evidence="2" id="KW-1133">Transmembrane helix</keyword>
<evidence type="ECO:0000313" key="4">
    <source>
        <dbReference type="Proteomes" id="UP000240418"/>
    </source>
</evidence>
<dbReference type="RefSeq" id="WP_106609058.1">
    <property type="nucleotide sequence ID" value="NZ_PYGJ01000009.1"/>
</dbReference>
<keyword evidence="4" id="KW-1185">Reference proteome</keyword>
<evidence type="ECO:0000256" key="1">
    <source>
        <dbReference type="SAM" id="Coils"/>
    </source>
</evidence>
<organism evidence="3 4">
    <name type="scientific">Shimia abyssi</name>
    <dbReference type="NCBI Taxonomy" id="1662395"/>
    <lineage>
        <taxon>Bacteria</taxon>
        <taxon>Pseudomonadati</taxon>
        <taxon>Pseudomonadota</taxon>
        <taxon>Alphaproteobacteria</taxon>
        <taxon>Rhodobacterales</taxon>
        <taxon>Roseobacteraceae</taxon>
    </lineage>
</organism>
<protein>
    <submittedName>
        <fullName evidence="3">Uncharacterized protein</fullName>
    </submittedName>
</protein>
<reference evidence="3 4" key="1">
    <citation type="submission" date="2018-03" db="EMBL/GenBank/DDBJ databases">
        <title>Genomic Encyclopedia of Archaeal and Bacterial Type Strains, Phase II (KMG-II): from individual species to whole genera.</title>
        <authorList>
            <person name="Goeker M."/>
        </authorList>
    </citation>
    <scope>NUCLEOTIDE SEQUENCE [LARGE SCALE GENOMIC DNA]</scope>
    <source>
        <strain evidence="3 4">DSM 100673</strain>
    </source>
</reference>
<evidence type="ECO:0000313" key="3">
    <source>
        <dbReference type="EMBL" id="PSL18687.1"/>
    </source>
</evidence>
<dbReference type="AlphaFoldDB" id="A0A2P8FAC3"/>
<dbReference type="Proteomes" id="UP000240418">
    <property type="component" value="Unassembled WGS sequence"/>
</dbReference>
<dbReference type="EMBL" id="PYGJ01000009">
    <property type="protein sequence ID" value="PSL18687.1"/>
    <property type="molecule type" value="Genomic_DNA"/>
</dbReference>
<evidence type="ECO:0000256" key="2">
    <source>
        <dbReference type="SAM" id="Phobius"/>
    </source>
</evidence>
<keyword evidence="1" id="KW-0175">Coiled coil</keyword>
<feature type="transmembrane region" description="Helical" evidence="2">
    <location>
        <begin position="12"/>
        <end position="31"/>
    </location>
</feature>
<name>A0A2P8FAC3_9RHOB</name>
<proteinExistence type="predicted"/>
<sequence>MAPEPEGRSWFVVAMCAAAVAVVIGLVAIIAQGTASETQLKLIDKLLDWPVLGFVTLMVIFCVLGRELVAFLTNANIKIAGLIEIEREVADVSSNVDENIAELQARIDALEAAAKAADLVVPKAEPPVPVSDDESEIYAALLRGLSNSNYTWRSLERIGYEVGITDEDEVARILRKHGTGEVRMGKGKSGKTIARVN</sequence>
<comment type="caution">
    <text evidence="3">The sequence shown here is derived from an EMBL/GenBank/DDBJ whole genome shotgun (WGS) entry which is preliminary data.</text>
</comment>
<gene>
    <name evidence="3" type="ORF">CLV88_10972</name>
</gene>
<feature type="coiled-coil region" evidence="1">
    <location>
        <begin position="93"/>
        <end position="120"/>
    </location>
</feature>
<keyword evidence="2" id="KW-0472">Membrane</keyword>